<evidence type="ECO:0000256" key="7">
    <source>
        <dbReference type="ARBA" id="ARBA00023004"/>
    </source>
</evidence>
<evidence type="ECO:0000256" key="1">
    <source>
        <dbReference type="ARBA" id="ARBA00004571"/>
    </source>
</evidence>
<dbReference type="GO" id="GO:0009279">
    <property type="term" value="C:cell outer membrane"/>
    <property type="evidence" value="ECO:0007669"/>
    <property type="project" value="UniProtKB-SubCell"/>
</dbReference>
<name>A0A7X1B3Q2_9BACT</name>
<keyword evidence="13" id="KW-0675">Receptor</keyword>
<keyword evidence="10" id="KW-0998">Cell outer membrane</keyword>
<keyword evidence="3" id="KW-1134">Transmembrane beta strand</keyword>
<dbReference type="RefSeq" id="WP_185658749.1">
    <property type="nucleotide sequence ID" value="NZ_JACHVC010000005.1"/>
</dbReference>
<comment type="subcellular location">
    <subcellularLocation>
        <location evidence="1">Cell outer membrane</location>
        <topology evidence="1">Multi-pass membrane protein</topology>
    </subcellularLocation>
</comment>
<dbReference type="AlphaFoldDB" id="A0A7X1B3Q2"/>
<evidence type="ECO:0000313" key="13">
    <source>
        <dbReference type="EMBL" id="MBC2604854.1"/>
    </source>
</evidence>
<evidence type="ECO:0000256" key="6">
    <source>
        <dbReference type="ARBA" id="ARBA00022729"/>
    </source>
</evidence>
<evidence type="ECO:0000256" key="8">
    <source>
        <dbReference type="ARBA" id="ARBA00023065"/>
    </source>
</evidence>
<evidence type="ECO:0000313" key="14">
    <source>
        <dbReference type="Proteomes" id="UP000526501"/>
    </source>
</evidence>
<dbReference type="PANTHER" id="PTHR32552">
    <property type="entry name" value="FERRICHROME IRON RECEPTOR-RELATED"/>
    <property type="match status" value="1"/>
</dbReference>
<dbReference type="Gene3D" id="2.40.170.20">
    <property type="entry name" value="TonB-dependent receptor, beta-barrel domain"/>
    <property type="match status" value="2"/>
</dbReference>
<evidence type="ECO:0000256" key="3">
    <source>
        <dbReference type="ARBA" id="ARBA00022452"/>
    </source>
</evidence>
<evidence type="ECO:0000256" key="4">
    <source>
        <dbReference type="ARBA" id="ARBA00022496"/>
    </source>
</evidence>
<protein>
    <submittedName>
        <fullName evidence="13">TonB-dependent receptor</fullName>
    </submittedName>
</protein>
<sequence length="1186" mass="131064">MSRRRAQTLLWATALLVSPFLSAQDESEEDEIFELSPFTVEGDENQGYRATSTLAGTRIRTDLKDVGSAISVVTEEFLRDTGAVDNQSLLVYTTNTEVGGVGGNFAGRGNGPTVNDDFATSPSQNTRVRGLASADNTRNYFLSDIPWDGYNVSRVDMQRGPNAILFGLGSPAGIINTTTDSASFEDESEVELRFGSYGSTRLSFKSNKVVLEDELSVMVAGLMEDQKYRQKPAFEEDQRLFVAFRYDPKFLNGDSSSFKISGSYEDGTIDANRPRSITPMDRITQFWDPVLDSSGNYPLYGGTGGWVGTPLGAEDMSGLYGLGVNRSMVEDEDGNSVPNPNYIPMIGNFGQNFGGPLTVFPYSSTTELSGTTVHEIKTFTGLAPDGSIDGNISNPYQRLTSIDSYVTYARQANLPAWETGQYKNIYLQDASVFDFWNTLIDGPNKAEWEGFNALNLSVEQTFFNNKLGYELAFYDQTYDRGNVSMMNNGANIAIMIDTNTTLGDGSANPNLGRAFIADSAQGGNNLYAQDRDAMRFTVFAEYDFTDKNQDGWLNRLLGRHNFTGLYVEDNRESSNTSFQRYMTGPSNHDQLQQPGSSWSSNEVAVNTVHYLGGSLLGYSSATNLNIPGVTAVHTPVSGMYYSFDATWNADGVDPGALWIGPDGGESTQSENPANYVGWTYRPYEVLTALDGKTLVNYDLVTGSNIAREEVESEALVWQGYFWDGALVGTYGWREDTDSAWQLNAGTVLSDGESITDSATRVVDIRNPLYTYDAVPAAVESGQSQSWSAVVHLNKFLGDRLPLNVSFSYNESENFQPGAGRVDLFGQPIASPNGSTVDKSLYITTKDNRYALKITDYETTVYDSSSSYIDGTWFIGNMVSWGTNWANIADYNISDGYTLDGVWDPSNTDNSWRYNYDDPDVEAAAIAAWRQFTAAIPEKFTTAWGFNGDLNTDVISFYQSQPAGLAYTQDAISRGTEFELVANPTDNWRISLNASKTEAIRNNVGGAALIEWVEFVDSWIQDTAAGDIRIWWKGGPTVRDEWNGTFRSNFALTELQEGTATPELREWRYNLVTSYDFKDGKLAGTNVGMSYRWEDNVVIGYPLVEVDGGYSFDLSSPYRGPSEDHVDFWIGKSLRLNDKIDWRIQLNVRDAFAKKELVPISTQPNGDVAAVRIPGTTSWQLTNTFSF</sequence>
<dbReference type="EMBL" id="JACHVC010000005">
    <property type="protein sequence ID" value="MBC2604854.1"/>
    <property type="molecule type" value="Genomic_DNA"/>
</dbReference>
<dbReference type="Pfam" id="PF07715">
    <property type="entry name" value="Plug"/>
    <property type="match status" value="1"/>
</dbReference>
<dbReference type="InterPro" id="IPR036942">
    <property type="entry name" value="Beta-barrel_TonB_sf"/>
</dbReference>
<evidence type="ECO:0000256" key="2">
    <source>
        <dbReference type="ARBA" id="ARBA00022448"/>
    </source>
</evidence>
<keyword evidence="9" id="KW-0472">Membrane</keyword>
<comment type="caution">
    <text evidence="13">The sequence shown here is derived from an EMBL/GenBank/DDBJ whole genome shotgun (WGS) entry which is preliminary data.</text>
</comment>
<keyword evidence="14" id="KW-1185">Reference proteome</keyword>
<feature type="domain" description="TonB-dependent receptor plug" evidence="12">
    <location>
        <begin position="63"/>
        <end position="174"/>
    </location>
</feature>
<keyword evidence="4" id="KW-0410">Iron transport</keyword>
<feature type="signal peptide" evidence="11">
    <location>
        <begin position="1"/>
        <end position="23"/>
    </location>
</feature>
<gene>
    <name evidence="13" type="ORF">H5P27_02245</name>
</gene>
<keyword evidence="8" id="KW-0406">Ion transport</keyword>
<keyword evidence="6 11" id="KW-0732">Signal</keyword>
<accession>A0A7X1B3Q2</accession>
<evidence type="ECO:0000256" key="5">
    <source>
        <dbReference type="ARBA" id="ARBA00022692"/>
    </source>
</evidence>
<feature type="chain" id="PRO_5030972126" evidence="11">
    <location>
        <begin position="24"/>
        <end position="1186"/>
    </location>
</feature>
<evidence type="ECO:0000256" key="10">
    <source>
        <dbReference type="ARBA" id="ARBA00023237"/>
    </source>
</evidence>
<evidence type="ECO:0000256" key="11">
    <source>
        <dbReference type="SAM" id="SignalP"/>
    </source>
</evidence>
<keyword evidence="5" id="KW-0812">Transmembrane</keyword>
<dbReference type="InterPro" id="IPR012910">
    <property type="entry name" value="Plug_dom"/>
</dbReference>
<dbReference type="PANTHER" id="PTHR32552:SF68">
    <property type="entry name" value="FERRICHROME OUTER MEMBRANE TRANSPORTER_PHAGE RECEPTOR"/>
    <property type="match status" value="1"/>
</dbReference>
<evidence type="ECO:0000256" key="9">
    <source>
        <dbReference type="ARBA" id="ARBA00023136"/>
    </source>
</evidence>
<dbReference type="SUPFAM" id="SSF56935">
    <property type="entry name" value="Porins"/>
    <property type="match status" value="2"/>
</dbReference>
<keyword evidence="2" id="KW-0813">Transport</keyword>
<organism evidence="13 14">
    <name type="scientific">Pelagicoccus albus</name>
    <dbReference type="NCBI Taxonomy" id="415222"/>
    <lineage>
        <taxon>Bacteria</taxon>
        <taxon>Pseudomonadati</taxon>
        <taxon>Verrucomicrobiota</taxon>
        <taxon>Opitutia</taxon>
        <taxon>Puniceicoccales</taxon>
        <taxon>Pelagicoccaceae</taxon>
        <taxon>Pelagicoccus</taxon>
    </lineage>
</organism>
<proteinExistence type="predicted"/>
<dbReference type="GO" id="GO:0015344">
    <property type="term" value="F:siderophore uptake transmembrane transporter activity"/>
    <property type="evidence" value="ECO:0007669"/>
    <property type="project" value="TreeGrafter"/>
</dbReference>
<keyword evidence="7" id="KW-0408">Iron</keyword>
<reference evidence="13 14" key="1">
    <citation type="submission" date="2020-07" db="EMBL/GenBank/DDBJ databases">
        <authorList>
            <person name="Feng X."/>
        </authorList>
    </citation>
    <scope>NUCLEOTIDE SEQUENCE [LARGE SCALE GENOMIC DNA]</scope>
    <source>
        <strain evidence="13 14">JCM23202</strain>
    </source>
</reference>
<evidence type="ECO:0000259" key="12">
    <source>
        <dbReference type="Pfam" id="PF07715"/>
    </source>
</evidence>
<dbReference type="InterPro" id="IPR039426">
    <property type="entry name" value="TonB-dep_rcpt-like"/>
</dbReference>
<dbReference type="Proteomes" id="UP000526501">
    <property type="component" value="Unassembled WGS sequence"/>
</dbReference>